<sequence>MTSDVREKLLELYVYYGVDPSQVDPARTALLAAQAALCRDWPGLQARLLQRADAARPGQPLTWMEIYRHPDGLSHDRLAALREGLAALPPGRLSDRHEERFMPFPNPATGA</sequence>
<dbReference type="Pfam" id="PF16290">
    <property type="entry name" value="DUF4936"/>
    <property type="match status" value="1"/>
</dbReference>
<dbReference type="RefSeq" id="WP_165396729.1">
    <property type="nucleotide sequence ID" value="NZ_SGWV01000008.1"/>
</dbReference>
<evidence type="ECO:0000256" key="1">
    <source>
        <dbReference type="SAM" id="MobiDB-lite"/>
    </source>
</evidence>
<organism evidence="2 3">
    <name type="scientific">Sphaerotilus mobilis</name>
    <dbReference type="NCBI Taxonomy" id="47994"/>
    <lineage>
        <taxon>Bacteria</taxon>
        <taxon>Pseudomonadati</taxon>
        <taxon>Pseudomonadota</taxon>
        <taxon>Betaproteobacteria</taxon>
        <taxon>Burkholderiales</taxon>
        <taxon>Sphaerotilaceae</taxon>
        <taxon>Sphaerotilus</taxon>
    </lineage>
</organism>
<evidence type="ECO:0000313" key="3">
    <source>
        <dbReference type="Proteomes" id="UP000293433"/>
    </source>
</evidence>
<gene>
    <name evidence="2" type="ORF">EV685_1317</name>
</gene>
<name>A0A4Q7LRD4_9BURK</name>
<proteinExistence type="predicted"/>
<keyword evidence="3" id="KW-1185">Reference proteome</keyword>
<dbReference type="EMBL" id="SGWV01000008">
    <property type="protein sequence ID" value="RZS56762.1"/>
    <property type="molecule type" value="Genomic_DNA"/>
</dbReference>
<evidence type="ECO:0000313" key="2">
    <source>
        <dbReference type="EMBL" id="RZS56762.1"/>
    </source>
</evidence>
<accession>A0A4Q7LRD4</accession>
<comment type="caution">
    <text evidence="2">The sequence shown here is derived from an EMBL/GenBank/DDBJ whole genome shotgun (WGS) entry which is preliminary data.</text>
</comment>
<dbReference type="AlphaFoldDB" id="A0A4Q7LRD4"/>
<feature type="region of interest" description="Disordered" evidence="1">
    <location>
        <begin position="90"/>
        <end position="111"/>
    </location>
</feature>
<reference evidence="2 3" key="1">
    <citation type="submission" date="2019-02" db="EMBL/GenBank/DDBJ databases">
        <title>Genomic Encyclopedia of Type Strains, Phase IV (KMG-IV): sequencing the most valuable type-strain genomes for metagenomic binning, comparative biology and taxonomic classification.</title>
        <authorList>
            <person name="Goeker M."/>
        </authorList>
    </citation>
    <scope>NUCLEOTIDE SEQUENCE [LARGE SCALE GENOMIC DNA]</scope>
    <source>
        <strain evidence="2 3">DSM 10617</strain>
    </source>
</reference>
<protein>
    <submittedName>
        <fullName evidence="2">Uncharacterized protein DUF4936</fullName>
    </submittedName>
</protein>
<dbReference type="InterPro" id="IPR032556">
    <property type="entry name" value="DUF4936"/>
</dbReference>
<dbReference type="Proteomes" id="UP000293433">
    <property type="component" value="Unassembled WGS sequence"/>
</dbReference>